<accession>A0A256IF95</accession>
<dbReference type="EMBL" id="NHPJ01000114">
    <property type="protein sequence ID" value="OYR54787.1"/>
    <property type="molecule type" value="Genomic_DNA"/>
</dbReference>
<proteinExistence type="predicted"/>
<evidence type="ECO:0000313" key="2">
    <source>
        <dbReference type="Proteomes" id="UP000216308"/>
    </source>
</evidence>
<protein>
    <submittedName>
        <fullName evidence="1">Uncharacterized protein</fullName>
    </submittedName>
</protein>
<organism evidence="1 2">
    <name type="scientific">Halorubrum halodurans</name>
    <dbReference type="NCBI Taxonomy" id="1383851"/>
    <lineage>
        <taxon>Archaea</taxon>
        <taxon>Methanobacteriati</taxon>
        <taxon>Methanobacteriota</taxon>
        <taxon>Stenosarchaea group</taxon>
        <taxon>Halobacteria</taxon>
        <taxon>Halobacteriales</taxon>
        <taxon>Haloferacaceae</taxon>
        <taxon>Halorubrum</taxon>
    </lineage>
</organism>
<evidence type="ECO:0000313" key="1">
    <source>
        <dbReference type="EMBL" id="OYR54787.1"/>
    </source>
</evidence>
<comment type="caution">
    <text evidence="1">The sequence shown here is derived from an EMBL/GenBank/DDBJ whole genome shotgun (WGS) entry which is preliminary data.</text>
</comment>
<gene>
    <name evidence="1" type="ORF">DJ70_13095</name>
</gene>
<keyword evidence="2" id="KW-1185">Reference proteome</keyword>
<name>A0A256IF95_9EURY</name>
<dbReference type="AlphaFoldDB" id="A0A256IF95"/>
<dbReference type="Proteomes" id="UP000216308">
    <property type="component" value="Unassembled WGS sequence"/>
</dbReference>
<sequence>MKRHLNFVTGSGTIGHQETEIISVKTVQHTGQIDLTFREIATRDKALTVTALGTAMEILTTLRL</sequence>
<reference evidence="1 2" key="1">
    <citation type="journal article" date="2014" name="Front. Microbiol.">
        <title>Population and genomic analysis of the genus Halorubrum.</title>
        <authorList>
            <person name="Fullmer M.S."/>
            <person name="Soucy S.M."/>
            <person name="Swithers K.S."/>
            <person name="Makkay A.M."/>
            <person name="Wheeler R."/>
            <person name="Ventosa A."/>
            <person name="Gogarten J.P."/>
            <person name="Papke R.T."/>
        </authorList>
    </citation>
    <scope>NUCLEOTIDE SEQUENCE [LARGE SCALE GENOMIC DNA]</scope>
    <source>
        <strain evidence="1 2">Cb34</strain>
    </source>
</reference>